<accession>A0A1I0HLI2</accession>
<dbReference type="GO" id="GO:0009073">
    <property type="term" value="P:aromatic amino acid family biosynthetic process"/>
    <property type="evidence" value="ECO:0007669"/>
    <property type="project" value="UniProtKB-KW"/>
</dbReference>
<dbReference type="CDD" id="cd00464">
    <property type="entry name" value="SK"/>
    <property type="match status" value="1"/>
</dbReference>
<evidence type="ECO:0000256" key="5">
    <source>
        <dbReference type="ARBA" id="ARBA00022840"/>
    </source>
</evidence>
<dbReference type="Pfam" id="PF01202">
    <property type="entry name" value="SKI"/>
    <property type="match status" value="1"/>
</dbReference>
<feature type="binding site" evidence="7">
    <location>
        <position position="83"/>
    </location>
    <ligand>
        <name>substrate</name>
    </ligand>
</feature>
<reference evidence="8 9" key="1">
    <citation type="submission" date="2016-10" db="EMBL/GenBank/DDBJ databases">
        <authorList>
            <person name="de Groot N.N."/>
        </authorList>
    </citation>
    <scope>NUCLEOTIDE SEQUENCE [LARGE SCALE GENOMIC DNA]</scope>
    <source>
        <strain evidence="8 9">KH1P1</strain>
    </source>
</reference>
<dbReference type="InterPro" id="IPR000623">
    <property type="entry name" value="Shikimate_kinase/TSH1"/>
</dbReference>
<dbReference type="GO" id="GO:0000287">
    <property type="term" value="F:magnesium ion binding"/>
    <property type="evidence" value="ECO:0007669"/>
    <property type="project" value="UniProtKB-UniRule"/>
</dbReference>
<evidence type="ECO:0000256" key="6">
    <source>
        <dbReference type="ARBA" id="ARBA00023141"/>
    </source>
</evidence>
<feature type="binding site" evidence="7">
    <location>
        <position position="20"/>
    </location>
    <ligand>
        <name>Mg(2+)</name>
        <dbReference type="ChEBI" id="CHEBI:18420"/>
    </ligand>
</feature>
<feature type="binding site" evidence="7">
    <location>
        <position position="38"/>
    </location>
    <ligand>
        <name>substrate</name>
    </ligand>
</feature>
<dbReference type="HAMAP" id="MF_00109">
    <property type="entry name" value="Shikimate_kinase"/>
    <property type="match status" value="1"/>
</dbReference>
<dbReference type="eggNOG" id="COG0703">
    <property type="taxonomic scope" value="Bacteria"/>
</dbReference>
<dbReference type="STRING" id="1526.SAMN02910262_02041"/>
<comment type="catalytic activity">
    <reaction evidence="7">
        <text>shikimate + ATP = 3-phosphoshikimate + ADP + H(+)</text>
        <dbReference type="Rhea" id="RHEA:13121"/>
        <dbReference type="ChEBI" id="CHEBI:15378"/>
        <dbReference type="ChEBI" id="CHEBI:30616"/>
        <dbReference type="ChEBI" id="CHEBI:36208"/>
        <dbReference type="ChEBI" id="CHEBI:145989"/>
        <dbReference type="ChEBI" id="CHEBI:456216"/>
        <dbReference type="EC" id="2.7.1.71"/>
    </reaction>
</comment>
<keyword evidence="1 7" id="KW-0028">Amino-acid biosynthesis</keyword>
<evidence type="ECO:0000313" key="9">
    <source>
        <dbReference type="Proteomes" id="UP000199820"/>
    </source>
</evidence>
<keyword evidence="9" id="KW-1185">Reference proteome</keyword>
<evidence type="ECO:0000256" key="7">
    <source>
        <dbReference type="HAMAP-Rule" id="MF_00109"/>
    </source>
</evidence>
<keyword evidence="3 7" id="KW-0547">Nucleotide-binding</keyword>
<dbReference type="AlphaFoldDB" id="A0A1I0HLI2"/>
<comment type="pathway">
    <text evidence="7">Metabolic intermediate biosynthesis; chorismate biosynthesis; chorismate from D-erythrose 4-phosphate and phosphoenolpyruvate: step 5/7.</text>
</comment>
<evidence type="ECO:0000256" key="1">
    <source>
        <dbReference type="ARBA" id="ARBA00022605"/>
    </source>
</evidence>
<evidence type="ECO:0000256" key="3">
    <source>
        <dbReference type="ARBA" id="ARBA00022741"/>
    </source>
</evidence>
<evidence type="ECO:0000256" key="2">
    <source>
        <dbReference type="ARBA" id="ARBA00022679"/>
    </source>
</evidence>
<dbReference type="GO" id="GO:0004765">
    <property type="term" value="F:shikimate kinase activity"/>
    <property type="evidence" value="ECO:0007669"/>
    <property type="project" value="UniProtKB-UniRule"/>
</dbReference>
<dbReference type="SUPFAM" id="SSF52540">
    <property type="entry name" value="P-loop containing nucleoside triphosphate hydrolases"/>
    <property type="match status" value="1"/>
</dbReference>
<dbReference type="EMBL" id="FOIL01000051">
    <property type="protein sequence ID" value="SET83958.1"/>
    <property type="molecule type" value="Genomic_DNA"/>
</dbReference>
<feature type="binding site" evidence="7">
    <location>
        <position position="121"/>
    </location>
    <ligand>
        <name>ATP</name>
        <dbReference type="ChEBI" id="CHEBI:30616"/>
    </ligand>
</feature>
<sequence>MEEKRGRNITLIGMPSAGKSSVGVVLAKRLGYRFLDVDLVIQDKAGKLLRDIIAEDGLEGFLDIENRTNAELDCDRSIIAPGGSVIYGKEAMENLRRLGIVVYLKMSYDELKRRVGNVKERGVALKEGMTLRDLYDERLPYFEKYADITVDEQGKTLGAVIEELRVMMEEKGFSLR</sequence>
<dbReference type="PANTHER" id="PTHR21087">
    <property type="entry name" value="SHIKIMATE KINASE"/>
    <property type="match status" value="1"/>
</dbReference>
<comment type="subunit">
    <text evidence="7">Monomer.</text>
</comment>
<feature type="binding site" evidence="7">
    <location>
        <position position="138"/>
    </location>
    <ligand>
        <name>substrate</name>
    </ligand>
</feature>
<keyword evidence="7" id="KW-0479">Metal-binding</keyword>
<comment type="similarity">
    <text evidence="7">Belongs to the shikimate kinase family.</text>
</comment>
<dbReference type="PRINTS" id="PR01100">
    <property type="entry name" value="SHIKIMTKNASE"/>
</dbReference>
<name>A0A1I0HLI2_9FIRM</name>
<dbReference type="Proteomes" id="UP000199820">
    <property type="component" value="Unassembled WGS sequence"/>
</dbReference>
<dbReference type="InterPro" id="IPR027417">
    <property type="entry name" value="P-loop_NTPase"/>
</dbReference>
<dbReference type="UniPathway" id="UPA00053">
    <property type="reaction ID" value="UER00088"/>
</dbReference>
<dbReference type="GO" id="GO:0005829">
    <property type="term" value="C:cytosol"/>
    <property type="evidence" value="ECO:0007669"/>
    <property type="project" value="TreeGrafter"/>
</dbReference>
<keyword evidence="7" id="KW-0460">Magnesium</keyword>
<comment type="function">
    <text evidence="7">Catalyzes the specific phosphorylation of the 3-hydroxyl group of shikimic acid using ATP as a cosubstrate.</text>
</comment>
<comment type="cofactor">
    <cofactor evidence="7">
        <name>Mg(2+)</name>
        <dbReference type="ChEBI" id="CHEBI:18420"/>
    </cofactor>
    <text evidence="7">Binds 1 Mg(2+) ion per subunit.</text>
</comment>
<dbReference type="Gene3D" id="3.40.50.300">
    <property type="entry name" value="P-loop containing nucleotide triphosphate hydrolases"/>
    <property type="match status" value="1"/>
</dbReference>
<dbReference type="GO" id="GO:0005524">
    <property type="term" value="F:ATP binding"/>
    <property type="evidence" value="ECO:0007669"/>
    <property type="project" value="UniProtKB-UniRule"/>
</dbReference>
<comment type="subcellular location">
    <subcellularLocation>
        <location evidence="7">Cytoplasm</location>
    </subcellularLocation>
</comment>
<evidence type="ECO:0000313" key="8">
    <source>
        <dbReference type="EMBL" id="SET83958.1"/>
    </source>
</evidence>
<comment type="caution">
    <text evidence="7">Lacks conserved residue(s) required for the propagation of feature annotation.</text>
</comment>
<feature type="binding site" evidence="7">
    <location>
        <begin position="16"/>
        <end position="21"/>
    </location>
    <ligand>
        <name>ATP</name>
        <dbReference type="ChEBI" id="CHEBI:30616"/>
    </ligand>
</feature>
<gene>
    <name evidence="7" type="primary">aroK</name>
    <name evidence="8" type="ORF">SAMN04487771_105117</name>
</gene>
<dbReference type="GO" id="GO:0008652">
    <property type="term" value="P:amino acid biosynthetic process"/>
    <property type="evidence" value="ECO:0007669"/>
    <property type="project" value="UniProtKB-KW"/>
</dbReference>
<protein>
    <recommendedName>
        <fullName evidence="7">Shikimate kinase</fullName>
        <shortName evidence="7">SK</shortName>
        <ecNumber evidence="7">2.7.1.71</ecNumber>
    </recommendedName>
</protein>
<dbReference type="EC" id="2.7.1.71" evidence="7"/>
<keyword evidence="5 7" id="KW-0067">ATP-binding</keyword>
<keyword evidence="6 7" id="KW-0057">Aromatic amino acid biosynthesis</keyword>
<keyword evidence="4 7" id="KW-0418">Kinase</keyword>
<dbReference type="OrthoDB" id="9800332at2"/>
<dbReference type="PANTHER" id="PTHR21087:SF16">
    <property type="entry name" value="SHIKIMATE KINASE 1, CHLOROPLASTIC"/>
    <property type="match status" value="1"/>
</dbReference>
<keyword evidence="7" id="KW-0963">Cytoplasm</keyword>
<keyword evidence="2 7" id="KW-0808">Transferase</keyword>
<dbReference type="GO" id="GO:0009423">
    <property type="term" value="P:chorismate biosynthetic process"/>
    <property type="evidence" value="ECO:0007669"/>
    <property type="project" value="UniProtKB-UniRule"/>
</dbReference>
<organism evidence="8 9">
    <name type="scientific">[Clostridium] aminophilum</name>
    <dbReference type="NCBI Taxonomy" id="1526"/>
    <lineage>
        <taxon>Bacteria</taxon>
        <taxon>Bacillati</taxon>
        <taxon>Bacillota</taxon>
        <taxon>Clostridia</taxon>
        <taxon>Lachnospirales</taxon>
        <taxon>Lachnospiraceae</taxon>
    </lineage>
</organism>
<evidence type="ECO:0000256" key="4">
    <source>
        <dbReference type="ARBA" id="ARBA00022777"/>
    </source>
</evidence>
<dbReference type="RefSeq" id="WP_074650220.1">
    <property type="nucleotide sequence ID" value="NZ_FOIL01000051.1"/>
</dbReference>
<dbReference type="InterPro" id="IPR031322">
    <property type="entry name" value="Shikimate/glucono_kinase"/>
</dbReference>
<proteinExistence type="inferred from homology"/>